<reference evidence="2" key="1">
    <citation type="submission" date="2020-05" db="EMBL/GenBank/DDBJ databases">
        <authorList>
            <person name="Chiriac C."/>
            <person name="Salcher M."/>
            <person name="Ghai R."/>
            <person name="Kavagutti S V."/>
        </authorList>
    </citation>
    <scope>NUCLEOTIDE SEQUENCE</scope>
</reference>
<dbReference type="CDD" id="cd01097">
    <property type="entry name" value="Tetrahydromethanopterin_reductase"/>
    <property type="match status" value="1"/>
</dbReference>
<dbReference type="InterPro" id="IPR019919">
    <property type="entry name" value="Lucif-like_OxRdtase_MSMEG_2256"/>
</dbReference>
<dbReference type="SUPFAM" id="SSF51679">
    <property type="entry name" value="Bacterial luciferase-like"/>
    <property type="match status" value="1"/>
</dbReference>
<evidence type="ECO:0000313" key="3">
    <source>
        <dbReference type="EMBL" id="CAB4893390.1"/>
    </source>
</evidence>
<gene>
    <name evidence="2" type="ORF">UFOPK2683_00261</name>
    <name evidence="3" type="ORF">UFOPK3605_00044</name>
    <name evidence="4" type="ORF">UFOPK3897_00048</name>
    <name evidence="5" type="ORF">UFOPK4121_00111</name>
</gene>
<dbReference type="InterPro" id="IPR050564">
    <property type="entry name" value="F420-G6PD/mer"/>
</dbReference>
<dbReference type="EMBL" id="CAFBMM010000001">
    <property type="protein sequence ID" value="CAB4893390.1"/>
    <property type="molecule type" value="Genomic_DNA"/>
</dbReference>
<name>A0A6J6QY81_9ZZZZ</name>
<dbReference type="EMBL" id="CAFBOF010000001">
    <property type="protein sequence ID" value="CAB4968081.1"/>
    <property type="molecule type" value="Genomic_DNA"/>
</dbReference>
<accession>A0A6J6QY81</accession>
<dbReference type="InterPro" id="IPR036661">
    <property type="entry name" value="Luciferase-like_sf"/>
</dbReference>
<proteinExistence type="predicted"/>
<dbReference type="AlphaFoldDB" id="A0A6J6QY81"/>
<evidence type="ECO:0000313" key="2">
    <source>
        <dbReference type="EMBL" id="CAB4715732.1"/>
    </source>
</evidence>
<sequence length="333" mass="36648">MQLDHYLRSDLPNVVANAVELEALGFDGLYTAEGPHEPFLPLVLAGEHTNKTLLFSNIAVAFARSPMDLAQSADTLQRTTAGRFVLGIGSQIRPHIENRFSMTWGRPVLRMREMVGAIKAIQTAWQEQSQLNYRGEIYRHTLMTPFFDPGPNPYQPPPIWVAALGPRMTKMASEVGDGLLIHPFHSGLFVHDHVMPMVEEGLKDSSRERTEFTISATPIVSTGSTEEEQVQAQAAVRGMLGFYGSTPAYRVTLDAHGWGDLQNELHALTKAGRWSEVGSIIPDEVVDALVVQGEPHEIRDLLKKRYGTNVDRVGLSMPYPVSPTTLAAIVAGA</sequence>
<dbReference type="PANTHER" id="PTHR43244">
    <property type="match status" value="1"/>
</dbReference>
<dbReference type="EMBL" id="CAFBPQ010000001">
    <property type="protein sequence ID" value="CAB5012109.1"/>
    <property type="molecule type" value="Genomic_DNA"/>
</dbReference>
<dbReference type="Gene3D" id="3.20.20.30">
    <property type="entry name" value="Luciferase-like domain"/>
    <property type="match status" value="1"/>
</dbReference>
<evidence type="ECO:0000313" key="5">
    <source>
        <dbReference type="EMBL" id="CAB5012109.1"/>
    </source>
</evidence>
<dbReference type="Pfam" id="PF00296">
    <property type="entry name" value="Bac_luciferase"/>
    <property type="match status" value="1"/>
</dbReference>
<feature type="domain" description="Luciferase-like" evidence="1">
    <location>
        <begin position="10"/>
        <end position="311"/>
    </location>
</feature>
<protein>
    <submittedName>
        <fullName evidence="2">Unannotated protein</fullName>
    </submittedName>
</protein>
<dbReference type="NCBIfam" id="TIGR03617">
    <property type="entry name" value="F420_MSMEG_2256"/>
    <property type="match status" value="1"/>
</dbReference>
<dbReference type="EMBL" id="CAEZYK010000008">
    <property type="protein sequence ID" value="CAB4715732.1"/>
    <property type="molecule type" value="Genomic_DNA"/>
</dbReference>
<dbReference type="PANTHER" id="PTHR43244:SF2">
    <property type="entry name" value="CONSERVED HYPOTHETICAL ALANINE AND PROLINE-RICH PROTEIN"/>
    <property type="match status" value="1"/>
</dbReference>
<organism evidence="2">
    <name type="scientific">freshwater metagenome</name>
    <dbReference type="NCBI Taxonomy" id="449393"/>
    <lineage>
        <taxon>unclassified sequences</taxon>
        <taxon>metagenomes</taxon>
        <taxon>ecological metagenomes</taxon>
    </lineage>
</organism>
<evidence type="ECO:0000259" key="1">
    <source>
        <dbReference type="Pfam" id="PF00296"/>
    </source>
</evidence>
<dbReference type="GO" id="GO:0016705">
    <property type="term" value="F:oxidoreductase activity, acting on paired donors, with incorporation or reduction of molecular oxygen"/>
    <property type="evidence" value="ECO:0007669"/>
    <property type="project" value="InterPro"/>
</dbReference>
<dbReference type="InterPro" id="IPR011251">
    <property type="entry name" value="Luciferase-like_dom"/>
</dbReference>
<evidence type="ECO:0000313" key="4">
    <source>
        <dbReference type="EMBL" id="CAB4968081.1"/>
    </source>
</evidence>